<keyword evidence="4" id="KW-1185">Reference proteome</keyword>
<feature type="chain" id="PRO_5016416786" evidence="1">
    <location>
        <begin position="22"/>
        <end position="236"/>
    </location>
</feature>
<comment type="caution">
    <text evidence="3">The sequence shown here is derived from an EMBL/GenBank/DDBJ whole genome shotgun (WGS) entry which is preliminary data.</text>
</comment>
<dbReference type="Gene3D" id="2.60.120.560">
    <property type="entry name" value="Exo-inulinase, domain 1"/>
    <property type="match status" value="1"/>
</dbReference>
<evidence type="ECO:0000313" key="4">
    <source>
        <dbReference type="Proteomes" id="UP000249016"/>
    </source>
</evidence>
<protein>
    <submittedName>
        <fullName evidence="3">DUF1080 domain-containing protein</fullName>
    </submittedName>
</protein>
<accession>A0A327NLD7</accession>
<evidence type="ECO:0000256" key="1">
    <source>
        <dbReference type="SAM" id="SignalP"/>
    </source>
</evidence>
<name>A0A327NLD7_9BACT</name>
<proteinExistence type="predicted"/>
<dbReference type="InterPro" id="IPR010496">
    <property type="entry name" value="AL/BT2_dom"/>
</dbReference>
<keyword evidence="1" id="KW-0732">Signal</keyword>
<dbReference type="GO" id="GO:0016787">
    <property type="term" value="F:hydrolase activity"/>
    <property type="evidence" value="ECO:0007669"/>
    <property type="project" value="InterPro"/>
</dbReference>
<evidence type="ECO:0000313" key="3">
    <source>
        <dbReference type="EMBL" id="RAI76130.1"/>
    </source>
</evidence>
<feature type="domain" description="3-keto-alpha-glucoside-1,2-lyase/3-keto-2-hydroxy-glucal hydratase" evidence="2">
    <location>
        <begin position="29"/>
        <end position="206"/>
    </location>
</feature>
<evidence type="ECO:0000259" key="2">
    <source>
        <dbReference type="Pfam" id="PF06439"/>
    </source>
</evidence>
<sequence>MSLKKITTLLLLSLIVHVANAQIGKIPAGFTPIFNGKDLKGWHTSRTSHQGTTGNFYVENGVITLKQYPYGQGGVLLTDKKYGNFELYLEARIDSFCNGGIFIRSTESGAAYQIELATPGGLGDLLGERMNVSKGAHAATIAQVWKPNTRTTDHWNSFRIRMEGDSPRIRLWVNDQLMWDVTEPVNDFVAGETKGMIGLQAHWSAVYSAAAESFNMANSWKPGAAHRFRNVAIKEL</sequence>
<dbReference type="OrthoDB" id="259356at2"/>
<dbReference type="AlphaFoldDB" id="A0A327NLD7"/>
<organism evidence="3 4">
    <name type="scientific">Spirosoma telluris</name>
    <dbReference type="NCBI Taxonomy" id="2183553"/>
    <lineage>
        <taxon>Bacteria</taxon>
        <taxon>Pseudomonadati</taxon>
        <taxon>Bacteroidota</taxon>
        <taxon>Cytophagia</taxon>
        <taxon>Cytophagales</taxon>
        <taxon>Cytophagaceae</taxon>
        <taxon>Spirosoma</taxon>
    </lineage>
</organism>
<dbReference type="Pfam" id="PF06439">
    <property type="entry name" value="3keto-disac_hyd"/>
    <property type="match status" value="1"/>
</dbReference>
<dbReference type="EMBL" id="QLII01000001">
    <property type="protein sequence ID" value="RAI76130.1"/>
    <property type="molecule type" value="Genomic_DNA"/>
</dbReference>
<reference evidence="3 4" key="1">
    <citation type="submission" date="2018-06" db="EMBL/GenBank/DDBJ databases">
        <title>Spirosoma sp. HMF3257 Genome sequencing and assembly.</title>
        <authorList>
            <person name="Kang H."/>
            <person name="Cha I."/>
            <person name="Kim H."/>
            <person name="Kang J."/>
            <person name="Joh K."/>
        </authorList>
    </citation>
    <scope>NUCLEOTIDE SEQUENCE [LARGE SCALE GENOMIC DNA]</scope>
    <source>
        <strain evidence="3 4">HMF3257</strain>
    </source>
</reference>
<gene>
    <name evidence="3" type="ORF">HMF3257_21600</name>
</gene>
<dbReference type="Proteomes" id="UP000249016">
    <property type="component" value="Unassembled WGS sequence"/>
</dbReference>
<feature type="signal peptide" evidence="1">
    <location>
        <begin position="1"/>
        <end position="21"/>
    </location>
</feature>
<dbReference type="RefSeq" id="WP_111345369.1">
    <property type="nucleotide sequence ID" value="NZ_QLII01000001.1"/>
</dbReference>